<name>X1K6L0_9ZZZZ</name>
<dbReference type="EMBL" id="BARU01038974">
    <property type="protein sequence ID" value="GAH89270.1"/>
    <property type="molecule type" value="Genomic_DNA"/>
</dbReference>
<comment type="caution">
    <text evidence="1">The sequence shown here is derived from an EMBL/GenBank/DDBJ whole genome shotgun (WGS) entry which is preliminary data.</text>
</comment>
<protein>
    <submittedName>
        <fullName evidence="1">Uncharacterized protein</fullName>
    </submittedName>
</protein>
<gene>
    <name evidence="1" type="ORF">S03H2_60476</name>
</gene>
<sequence>LNAVVILLSNRAFINKNKIESVFAYLVNYQIIVDCI</sequence>
<accession>X1K6L0</accession>
<evidence type="ECO:0000313" key="1">
    <source>
        <dbReference type="EMBL" id="GAH89270.1"/>
    </source>
</evidence>
<dbReference type="AlphaFoldDB" id="X1K6L0"/>
<feature type="non-terminal residue" evidence="1">
    <location>
        <position position="1"/>
    </location>
</feature>
<reference evidence="1" key="1">
    <citation type="journal article" date="2014" name="Front. Microbiol.">
        <title>High frequency of phylogenetically diverse reductive dehalogenase-homologous genes in deep subseafloor sedimentary metagenomes.</title>
        <authorList>
            <person name="Kawai M."/>
            <person name="Futagami T."/>
            <person name="Toyoda A."/>
            <person name="Takaki Y."/>
            <person name="Nishi S."/>
            <person name="Hori S."/>
            <person name="Arai W."/>
            <person name="Tsubouchi T."/>
            <person name="Morono Y."/>
            <person name="Uchiyama I."/>
            <person name="Ito T."/>
            <person name="Fujiyama A."/>
            <person name="Inagaki F."/>
            <person name="Takami H."/>
        </authorList>
    </citation>
    <scope>NUCLEOTIDE SEQUENCE</scope>
    <source>
        <strain evidence="1">Expedition CK06-06</strain>
    </source>
</reference>
<proteinExistence type="predicted"/>
<organism evidence="1">
    <name type="scientific">marine sediment metagenome</name>
    <dbReference type="NCBI Taxonomy" id="412755"/>
    <lineage>
        <taxon>unclassified sequences</taxon>
        <taxon>metagenomes</taxon>
        <taxon>ecological metagenomes</taxon>
    </lineage>
</organism>